<name>A0A1C3E5U3_9PLAN</name>
<dbReference type="SUPFAM" id="SSF55469">
    <property type="entry name" value="FMN-dependent nitroreductase-like"/>
    <property type="match status" value="1"/>
</dbReference>
<comment type="similarity">
    <text evidence="2">Belongs to the nitroreductase family.</text>
</comment>
<feature type="domain" description="Nitroreductase" evidence="8">
    <location>
        <begin position="20"/>
        <end position="173"/>
    </location>
</feature>
<keyword evidence="3" id="KW-0285">Flavoprotein</keyword>
<comment type="cofactor">
    <cofactor evidence="1">
        <name>FMN</name>
        <dbReference type="ChEBI" id="CHEBI:58210"/>
    </cofactor>
</comment>
<evidence type="ECO:0000256" key="3">
    <source>
        <dbReference type="ARBA" id="ARBA00022630"/>
    </source>
</evidence>
<evidence type="ECO:0000313" key="10">
    <source>
        <dbReference type="Proteomes" id="UP000094828"/>
    </source>
</evidence>
<dbReference type="CDD" id="cd02135">
    <property type="entry name" value="YdjA-like"/>
    <property type="match status" value="1"/>
</dbReference>
<accession>A0A1C3E5U3</accession>
<dbReference type="Gene3D" id="3.40.109.10">
    <property type="entry name" value="NADH Oxidase"/>
    <property type="match status" value="1"/>
</dbReference>
<gene>
    <name evidence="9" type="ORF">A6X21_13150</name>
</gene>
<proteinExistence type="inferred from homology"/>
<evidence type="ECO:0000256" key="4">
    <source>
        <dbReference type="ARBA" id="ARBA00022643"/>
    </source>
</evidence>
<dbReference type="InterPro" id="IPR029479">
    <property type="entry name" value="Nitroreductase"/>
</dbReference>
<evidence type="ECO:0000313" key="9">
    <source>
        <dbReference type="EMBL" id="ODA28625.1"/>
    </source>
</evidence>
<dbReference type="AlphaFoldDB" id="A0A1C3E5U3"/>
<keyword evidence="7" id="KW-0520">NAD</keyword>
<organism evidence="9 10">
    <name type="scientific">Planctopirus hydrillae</name>
    <dbReference type="NCBI Taxonomy" id="1841610"/>
    <lineage>
        <taxon>Bacteria</taxon>
        <taxon>Pseudomonadati</taxon>
        <taxon>Planctomycetota</taxon>
        <taxon>Planctomycetia</taxon>
        <taxon>Planctomycetales</taxon>
        <taxon>Planctomycetaceae</taxon>
        <taxon>Planctopirus</taxon>
    </lineage>
</organism>
<dbReference type="EMBL" id="LYDR01000152">
    <property type="protein sequence ID" value="ODA28625.1"/>
    <property type="molecule type" value="Genomic_DNA"/>
</dbReference>
<dbReference type="PANTHER" id="PTHR43821">
    <property type="entry name" value="NAD(P)H NITROREDUCTASE YDJA-RELATED"/>
    <property type="match status" value="1"/>
</dbReference>
<evidence type="ECO:0000256" key="6">
    <source>
        <dbReference type="ARBA" id="ARBA00023002"/>
    </source>
</evidence>
<dbReference type="InterPro" id="IPR052530">
    <property type="entry name" value="NAD(P)H_nitroreductase"/>
</dbReference>
<keyword evidence="4" id="KW-0288">FMN</keyword>
<evidence type="ECO:0000256" key="1">
    <source>
        <dbReference type="ARBA" id="ARBA00001917"/>
    </source>
</evidence>
<protein>
    <recommendedName>
        <fullName evidence="8">Nitroreductase domain-containing protein</fullName>
    </recommendedName>
</protein>
<dbReference type="STRING" id="1841610.A6X21_13150"/>
<evidence type="ECO:0000256" key="2">
    <source>
        <dbReference type="ARBA" id="ARBA00007118"/>
    </source>
</evidence>
<dbReference type="InterPro" id="IPR000415">
    <property type="entry name" value="Nitroreductase-like"/>
</dbReference>
<dbReference type="OrthoDB" id="9804207at2"/>
<keyword evidence="5" id="KW-0521">NADP</keyword>
<reference evidence="9 10" key="1">
    <citation type="submission" date="2016-05" db="EMBL/GenBank/DDBJ databases">
        <title>Genomic and physiological characterization of Planctopirus sp. isolated from fresh water lake.</title>
        <authorList>
            <person name="Subhash Y."/>
            <person name="Ramana C."/>
        </authorList>
    </citation>
    <scope>NUCLEOTIDE SEQUENCE [LARGE SCALE GENOMIC DNA]</scope>
    <source>
        <strain evidence="9 10">JC280</strain>
    </source>
</reference>
<dbReference type="PANTHER" id="PTHR43821:SF1">
    <property type="entry name" value="NAD(P)H NITROREDUCTASE YDJA-RELATED"/>
    <property type="match status" value="1"/>
</dbReference>
<evidence type="ECO:0000259" key="8">
    <source>
        <dbReference type="Pfam" id="PF00881"/>
    </source>
</evidence>
<evidence type="ECO:0000256" key="7">
    <source>
        <dbReference type="ARBA" id="ARBA00023027"/>
    </source>
</evidence>
<dbReference type="GO" id="GO:0016491">
    <property type="term" value="F:oxidoreductase activity"/>
    <property type="evidence" value="ECO:0007669"/>
    <property type="project" value="UniProtKB-KW"/>
</dbReference>
<comment type="caution">
    <text evidence="9">The sequence shown here is derived from an EMBL/GenBank/DDBJ whole genome shotgun (WGS) entry which is preliminary data.</text>
</comment>
<dbReference type="Proteomes" id="UP000094828">
    <property type="component" value="Unassembled WGS sequence"/>
</dbReference>
<dbReference type="InterPro" id="IPR026021">
    <property type="entry name" value="YdjA-like"/>
</dbReference>
<keyword evidence="6" id="KW-0560">Oxidoreductase</keyword>
<keyword evidence="10" id="KW-1185">Reference proteome</keyword>
<sequence length="195" mass="21671">MTESLLPPSDVSRSIQELMATRRTIGAFLPESHGLKEALLEAVEVARWAPNHRRTEPWLFVDLGPETIEKVLTLNDQILTASKGAEFAATKRKQWAEIPGWLVVGCKIADNPEIAEEDYAACACAIQNFTLSLWSRGIASKWSTGEITKQAEFAKTCGLDPENHRIVGLIWYGFPAKVPTGSRQRTVDQILTRLP</sequence>
<evidence type="ECO:0000256" key="5">
    <source>
        <dbReference type="ARBA" id="ARBA00022857"/>
    </source>
</evidence>
<dbReference type="Pfam" id="PF00881">
    <property type="entry name" value="Nitroreductase"/>
    <property type="match status" value="1"/>
</dbReference>